<proteinExistence type="predicted"/>
<organism evidence="2 3">
    <name type="scientific">Glutamicibacter uratoxydans</name>
    <name type="common">Arthrobacter uratoxydans</name>
    <dbReference type="NCBI Taxonomy" id="43667"/>
    <lineage>
        <taxon>Bacteria</taxon>
        <taxon>Bacillati</taxon>
        <taxon>Actinomycetota</taxon>
        <taxon>Actinomycetes</taxon>
        <taxon>Micrococcales</taxon>
        <taxon>Micrococcaceae</taxon>
        <taxon>Glutamicibacter</taxon>
    </lineage>
</organism>
<dbReference type="Gene3D" id="3.20.100.30">
    <property type="entry name" value="VTC, catalytic tunnel domain"/>
    <property type="match status" value="1"/>
</dbReference>
<dbReference type="Proteomes" id="UP000316612">
    <property type="component" value="Unassembled WGS sequence"/>
</dbReference>
<dbReference type="AlphaFoldDB" id="A0A4Y4DM11"/>
<dbReference type="InterPro" id="IPR042267">
    <property type="entry name" value="VTC_sf"/>
</dbReference>
<dbReference type="CDD" id="cd07750">
    <property type="entry name" value="PolyPPase_VTC_like"/>
    <property type="match status" value="1"/>
</dbReference>
<dbReference type="RefSeq" id="WP_141362936.1">
    <property type="nucleotide sequence ID" value="NZ_BAAAJL010000007.1"/>
</dbReference>
<evidence type="ECO:0000313" key="3">
    <source>
        <dbReference type="Proteomes" id="UP000316612"/>
    </source>
</evidence>
<name>A0A4Y4DM11_GLUUR</name>
<dbReference type="InterPro" id="IPR033469">
    <property type="entry name" value="CYTH-like_dom_sf"/>
</dbReference>
<dbReference type="GO" id="GO:0006799">
    <property type="term" value="P:polyphosphate biosynthetic process"/>
    <property type="evidence" value="ECO:0007669"/>
    <property type="project" value="UniProtKB-ARBA"/>
</dbReference>
<feature type="domain" description="VTC" evidence="1">
    <location>
        <begin position="24"/>
        <end position="232"/>
    </location>
</feature>
<dbReference type="OrthoDB" id="148766at2"/>
<dbReference type="Pfam" id="PF09359">
    <property type="entry name" value="VTC"/>
    <property type="match status" value="1"/>
</dbReference>
<evidence type="ECO:0000313" key="2">
    <source>
        <dbReference type="EMBL" id="GED05647.1"/>
    </source>
</evidence>
<accession>A0A4Y4DM11</accession>
<reference evidence="2 3" key="1">
    <citation type="submission" date="2019-06" db="EMBL/GenBank/DDBJ databases">
        <title>Whole genome shotgun sequence of Glutamicibacter uratoxydans NBRC 15515.</title>
        <authorList>
            <person name="Hosoyama A."/>
            <person name="Uohara A."/>
            <person name="Ohji S."/>
            <person name="Ichikawa N."/>
        </authorList>
    </citation>
    <scope>NUCLEOTIDE SEQUENCE [LARGE SCALE GENOMIC DNA]</scope>
    <source>
        <strain evidence="2 3">NBRC 15515</strain>
    </source>
</reference>
<dbReference type="SUPFAM" id="SSF55154">
    <property type="entry name" value="CYTH-like phosphatases"/>
    <property type="match status" value="1"/>
</dbReference>
<sequence>MTWASDLAAISLDALNEAAALQTRTDRKYILSSLQADRLLPMLASGARILAIDGLRSFRYRSMYFDTPQLTSYYLAAHPRRRRFKIRTRSYTDSLQCYLEVKTEGARSQTVKERIEHDYLRSSDLDKAALAYIASTLESDLGACPIDLAQLSAVIESSYARTTLYLAATNSRVTVDEQLTWRDPSSGSLLRCSEVIVETKSAHHAGPADKLLWQHGIRPSRISKFATGMSLMNQSLPANRWHHSTKHKLTTQFHLHPEESSL</sequence>
<keyword evidence="3" id="KW-1185">Reference proteome</keyword>
<evidence type="ECO:0000259" key="1">
    <source>
        <dbReference type="Pfam" id="PF09359"/>
    </source>
</evidence>
<dbReference type="InterPro" id="IPR018966">
    <property type="entry name" value="VTC_domain"/>
</dbReference>
<protein>
    <submittedName>
        <fullName evidence="2">VTC domain-containing protein</fullName>
    </submittedName>
</protein>
<comment type="caution">
    <text evidence="2">The sequence shown here is derived from an EMBL/GenBank/DDBJ whole genome shotgun (WGS) entry which is preliminary data.</text>
</comment>
<gene>
    <name evidence="2" type="ORF">AUR04nite_11790</name>
</gene>
<dbReference type="EMBL" id="BJNY01000006">
    <property type="protein sequence ID" value="GED05647.1"/>
    <property type="molecule type" value="Genomic_DNA"/>
</dbReference>